<reference evidence="2" key="1">
    <citation type="journal article" date="2021" name="Nat. Commun.">
        <title>Genetic determinants of endophytism in the Arabidopsis root mycobiome.</title>
        <authorList>
            <person name="Mesny F."/>
            <person name="Miyauchi S."/>
            <person name="Thiergart T."/>
            <person name="Pickel B."/>
            <person name="Atanasova L."/>
            <person name="Karlsson M."/>
            <person name="Huettel B."/>
            <person name="Barry K.W."/>
            <person name="Haridas S."/>
            <person name="Chen C."/>
            <person name="Bauer D."/>
            <person name="Andreopoulos W."/>
            <person name="Pangilinan J."/>
            <person name="LaButti K."/>
            <person name="Riley R."/>
            <person name="Lipzen A."/>
            <person name="Clum A."/>
            <person name="Drula E."/>
            <person name="Henrissat B."/>
            <person name="Kohler A."/>
            <person name="Grigoriev I.V."/>
            <person name="Martin F.M."/>
            <person name="Hacquard S."/>
        </authorList>
    </citation>
    <scope>NUCLEOTIDE SEQUENCE</scope>
    <source>
        <strain evidence="2">MPI-CAGE-AT-0147</strain>
    </source>
</reference>
<dbReference type="SUPFAM" id="SSF56601">
    <property type="entry name" value="beta-lactamase/transpeptidase-like"/>
    <property type="match status" value="1"/>
</dbReference>
<evidence type="ECO:0000313" key="3">
    <source>
        <dbReference type="Proteomes" id="UP000738349"/>
    </source>
</evidence>
<gene>
    <name evidence="2" type="ORF">EDB81DRAFT_732318</name>
</gene>
<comment type="caution">
    <text evidence="2">The sequence shown here is derived from an EMBL/GenBank/DDBJ whole genome shotgun (WGS) entry which is preliminary data.</text>
</comment>
<evidence type="ECO:0000259" key="1">
    <source>
        <dbReference type="Pfam" id="PF00144"/>
    </source>
</evidence>
<evidence type="ECO:0000313" key="2">
    <source>
        <dbReference type="EMBL" id="KAH7121538.1"/>
    </source>
</evidence>
<dbReference type="PANTHER" id="PTHR43283:SF3">
    <property type="entry name" value="BETA-LACTAMASE FAMILY PROTEIN (AFU_ORTHOLOGUE AFUA_5G07500)"/>
    <property type="match status" value="1"/>
</dbReference>
<dbReference type="AlphaFoldDB" id="A0A9P9DLX2"/>
<name>A0A9P9DLX2_9HYPO</name>
<dbReference type="PANTHER" id="PTHR43283">
    <property type="entry name" value="BETA-LACTAMASE-RELATED"/>
    <property type="match status" value="1"/>
</dbReference>
<dbReference type="EMBL" id="JAGMUV010000024">
    <property type="protein sequence ID" value="KAH7121538.1"/>
    <property type="molecule type" value="Genomic_DNA"/>
</dbReference>
<dbReference type="Pfam" id="PF00144">
    <property type="entry name" value="Beta-lactamase"/>
    <property type="match status" value="1"/>
</dbReference>
<protein>
    <submittedName>
        <fullName evidence="2">Beta-lactamase/transpeptidase-like protein</fullName>
    </submittedName>
</protein>
<sequence>MLTYTPTDRYAMMSSTLSPSLQAKLCDIIAEYTTGDSDRKIAGLVFSAFRNDGQPVFQHAAGTRGIASEEPMSLDTIFWVASFTKLATSVACMQLVEQGLLQLDDADQVESICPELRDVKVLTRTAEGKFELVDKIRRITLRMLLNHTAGFGYAFEDEKLAEYGRPAGADDFSGEAVHRINRPLVNQPSEVFQYGISMDWVGLIIERFSGKSLDEYFKEKIFQPLGMQSVTFHPSEEAKSHLAYMNRRSADGKLKHTDHLYREPLLARGGEKIPCAGGHGCFGKPTEFTRLISMLLNHGLDAPTGMRFLKPSTVKEMFKDQIADKPRYSNVCVPVAKPEWANPTPLFPMPDDHTEGWGLSFSISHFPSNTGRAAGTGSWEGLANLFWFVDRTNNIGCIIGSQILPYGDRPVLECLDRIETEIYKALREETGKN</sequence>
<dbReference type="Gene3D" id="3.40.710.10">
    <property type="entry name" value="DD-peptidase/beta-lactamase superfamily"/>
    <property type="match status" value="1"/>
</dbReference>
<dbReference type="InterPro" id="IPR001466">
    <property type="entry name" value="Beta-lactam-related"/>
</dbReference>
<dbReference type="InterPro" id="IPR012338">
    <property type="entry name" value="Beta-lactam/transpept-like"/>
</dbReference>
<proteinExistence type="predicted"/>
<accession>A0A9P9DLX2</accession>
<feature type="domain" description="Beta-lactamase-related" evidence="1">
    <location>
        <begin position="38"/>
        <end position="404"/>
    </location>
</feature>
<keyword evidence="3" id="KW-1185">Reference proteome</keyword>
<dbReference type="OrthoDB" id="428260at2759"/>
<dbReference type="Proteomes" id="UP000738349">
    <property type="component" value="Unassembled WGS sequence"/>
</dbReference>
<organism evidence="2 3">
    <name type="scientific">Dactylonectria macrodidyma</name>
    <dbReference type="NCBI Taxonomy" id="307937"/>
    <lineage>
        <taxon>Eukaryota</taxon>
        <taxon>Fungi</taxon>
        <taxon>Dikarya</taxon>
        <taxon>Ascomycota</taxon>
        <taxon>Pezizomycotina</taxon>
        <taxon>Sordariomycetes</taxon>
        <taxon>Hypocreomycetidae</taxon>
        <taxon>Hypocreales</taxon>
        <taxon>Nectriaceae</taxon>
        <taxon>Dactylonectria</taxon>
    </lineage>
</organism>
<dbReference type="InterPro" id="IPR050789">
    <property type="entry name" value="Diverse_Enzym_Activities"/>
</dbReference>